<dbReference type="EMBL" id="PEBX01000007">
    <property type="protein sequence ID" value="PTQ57456.1"/>
    <property type="molecule type" value="Genomic_DNA"/>
</dbReference>
<accession>A0A2R6Y446</accession>
<protein>
    <recommendedName>
        <fullName evidence="3">CxxH/CxxC protein</fullName>
    </recommendedName>
</protein>
<dbReference type="AlphaFoldDB" id="A0A2R6Y446"/>
<organism evidence="1 2">
    <name type="scientific">Candidatus Carbonibacillus altaicus</name>
    <dbReference type="NCBI Taxonomy" id="2163959"/>
    <lineage>
        <taxon>Bacteria</taxon>
        <taxon>Bacillati</taxon>
        <taxon>Bacillota</taxon>
        <taxon>Bacilli</taxon>
        <taxon>Bacillales</taxon>
        <taxon>Candidatus Carbonibacillus</taxon>
    </lineage>
</organism>
<reference evidence="2" key="1">
    <citation type="journal article" date="2018" name="Sci. Rep.">
        <title>Lignite coal burning seam in the remote Altai Mountains harbors a hydrogen-driven thermophilic microbial community.</title>
        <authorList>
            <person name="Kadnikov V.V."/>
            <person name="Mardanov A.V."/>
            <person name="Ivasenko D.A."/>
            <person name="Antsiferov D.V."/>
            <person name="Beletsky A.V."/>
            <person name="Karnachuk O.V."/>
            <person name="Ravin N.V."/>
        </authorList>
    </citation>
    <scope>NUCLEOTIDE SEQUENCE [LARGE SCALE GENOMIC DNA]</scope>
</reference>
<gene>
    <name evidence="1" type="ORF">BSOLF_1611</name>
</gene>
<dbReference type="Proteomes" id="UP000244338">
    <property type="component" value="Unassembled WGS sequence"/>
</dbReference>
<name>A0A2R6Y446_9BACL</name>
<evidence type="ECO:0000313" key="1">
    <source>
        <dbReference type="EMBL" id="PTQ57456.1"/>
    </source>
</evidence>
<comment type="caution">
    <text evidence="1">The sequence shown here is derived from an EMBL/GenBank/DDBJ whole genome shotgun (WGS) entry which is preliminary data.</text>
</comment>
<dbReference type="InterPro" id="IPR025626">
    <property type="entry name" value="YyzF"/>
</dbReference>
<evidence type="ECO:0000313" key="2">
    <source>
        <dbReference type="Proteomes" id="UP000244338"/>
    </source>
</evidence>
<sequence length="55" mass="6509">MYVCCIEHLELALDTFVDEYEQPPDVYRLDEVSFTAWTNPARCDFCDEPPFYLVV</sequence>
<evidence type="ECO:0008006" key="3">
    <source>
        <dbReference type="Google" id="ProtNLM"/>
    </source>
</evidence>
<dbReference type="NCBIfam" id="TIGR04129">
    <property type="entry name" value="CxxH_BA5709"/>
    <property type="match status" value="1"/>
</dbReference>
<proteinExistence type="predicted"/>
<dbReference type="Pfam" id="PF14116">
    <property type="entry name" value="YyzF"/>
    <property type="match status" value="1"/>
</dbReference>